<feature type="non-terminal residue" evidence="2">
    <location>
        <position position="1"/>
    </location>
</feature>
<sequence>QQIIQQLKLNYGLFLDGRSIRSSNEAIFVDGDLKIKFFRGEPIVYTNVNDPKSLTNLLSFNNEINLSHLQHFDVCLNFPIAEFSYKGELLKTFSKCTNGDDEQAYGHFFARKVLVGGKLFIKNLNTASPIQIDLVRSLLSLIYNSAKYKLENPLNDVSEWDYFPEIETSNGLEIKTLKDLTIWMHNLFQKNMFDIVSYNDIVPVSQLRQSIDVSETSKEIQPGVYNYESKSGFKEWVGDAVYVNLTRWVKDFHLRQGLIFNKHFEIDISKEFAVNFNKMPEIKPLDNCHMKMIKPATNLEEFLITNNISSDTDMNSSPFINKYTKADNFNNKDYIHLVVKYERYEIIVPMACIIPSENLNQYIEKSLNSMEPFKALQDTFDKFGHLFPQRIVLGRSLKNILPDISFNNTENVDLGSLTFDNLNSRLNVNVSYLLTQGGDIIDTDGELSSWIQDIHTKLEIIELDQTISLHKILCAERQKEIDILLNKEIDKIIMTGVSDLKDLDGNNTEHYKRINIEPILNDKDYKVFGSIVSGGKKIDDYLVKFKFYDANGFSAMIKTSRKSKIDVRDCFILWMIVGNPLKLSVFSPNNREIQVERIKKSINYQPDKSMYDVETRFPLSHGCSILVNAYHPSTTFDIKLLKWSKNYITFQINESMYNNNQILKSSNSNIISDSDSDSQHEEDNDTTVDIDLDICILRSGYGSLKIDHVKIEYPLELFGHSLPLDDSRSIKDRMMKCINDIIAPFIPLVTTITNLTKDIADAYENVQYNKKTCGALVTRVEAVEVTIRGLIRQREDNLYKFCNQNYYNAFSKLTNCLKQIKEFSSDISQLSKFKKFVSSENIKETFEKIIKDFDNYSIHLNLARSITNEQLISILSSDIIEMKKFLDNIEGGITYMMNHTTVLHVQNNKKIAVKVNNIEEQNDKIIKQNNELLEYKAGKDKRKLNFTPLNGEIDNIRYLNEPTNKSSKFETESNIIGQIEASKLKDAAEPNRRKVEILHHDIRCENVLITEKMQPKLCNFKFSREFNATTSPIDDMKDIIHWLAPEKLEHISPDKDSKANKACSYTIQCDIFSFVMLLWELGFQKKPYENMSISEIQKHVQKGDRETISCLDPIQTEYYEIIQLGWVQEPSLRPGIQQIFNMLQRLYEKHVLKSSDEDIPNFSISDHNSIIPLTPFTPFKEGLMGFEKDQQKGIQYLKLAAFKGQSKAKEILKQYDS</sequence>
<dbReference type="GO" id="GO:0004674">
    <property type="term" value="F:protein serine/threonine kinase activity"/>
    <property type="evidence" value="ECO:0007669"/>
    <property type="project" value="TreeGrafter"/>
</dbReference>
<dbReference type="InterPro" id="IPR001245">
    <property type="entry name" value="Ser-Thr/Tyr_kinase_cat_dom"/>
</dbReference>
<name>A0A9N9BIL7_9GLOM</name>
<dbReference type="EMBL" id="CAJVPQ010001693">
    <property type="protein sequence ID" value="CAG8565456.1"/>
    <property type="molecule type" value="Genomic_DNA"/>
</dbReference>
<dbReference type="Proteomes" id="UP000789570">
    <property type="component" value="Unassembled WGS sequence"/>
</dbReference>
<dbReference type="Gene3D" id="1.20.930.20">
    <property type="entry name" value="Adaptor protein Cbl, N-terminal domain"/>
    <property type="match status" value="1"/>
</dbReference>
<proteinExistence type="predicted"/>
<dbReference type="OrthoDB" id="1668230at2759"/>
<dbReference type="InterPro" id="IPR059179">
    <property type="entry name" value="MLKL-like_MCAfunc"/>
</dbReference>
<dbReference type="CDD" id="cd21037">
    <property type="entry name" value="MLKL_NTD"/>
    <property type="match status" value="1"/>
</dbReference>
<dbReference type="InterPro" id="IPR054000">
    <property type="entry name" value="MLKL_N"/>
</dbReference>
<dbReference type="PROSITE" id="PS50011">
    <property type="entry name" value="PROTEIN_KINASE_DOM"/>
    <property type="match status" value="1"/>
</dbReference>
<dbReference type="InterPro" id="IPR051681">
    <property type="entry name" value="Ser/Thr_Kinases-Pseudokinases"/>
</dbReference>
<evidence type="ECO:0000313" key="3">
    <source>
        <dbReference type="Proteomes" id="UP000789570"/>
    </source>
</evidence>
<comment type="caution">
    <text evidence="2">The sequence shown here is derived from an EMBL/GenBank/DDBJ whole genome shotgun (WGS) entry which is preliminary data.</text>
</comment>
<keyword evidence="3" id="KW-1185">Reference proteome</keyword>
<dbReference type="GO" id="GO:0007166">
    <property type="term" value="P:cell surface receptor signaling pathway"/>
    <property type="evidence" value="ECO:0007669"/>
    <property type="project" value="InterPro"/>
</dbReference>
<dbReference type="Pfam" id="PF22215">
    <property type="entry name" value="MLKL_N"/>
    <property type="match status" value="1"/>
</dbReference>
<accession>A0A9N9BIL7</accession>
<dbReference type="GO" id="GO:0005524">
    <property type="term" value="F:ATP binding"/>
    <property type="evidence" value="ECO:0007669"/>
    <property type="project" value="InterPro"/>
</dbReference>
<dbReference type="InterPro" id="IPR036537">
    <property type="entry name" value="Adaptor_Cbl_N_dom_sf"/>
</dbReference>
<dbReference type="AlphaFoldDB" id="A0A9N9BIL7"/>
<evidence type="ECO:0000259" key="1">
    <source>
        <dbReference type="PROSITE" id="PS50011"/>
    </source>
</evidence>
<gene>
    <name evidence="2" type="ORF">FCALED_LOCUS6823</name>
</gene>
<dbReference type="SUPFAM" id="SSF56112">
    <property type="entry name" value="Protein kinase-like (PK-like)"/>
    <property type="match status" value="1"/>
</dbReference>
<dbReference type="InterPro" id="IPR000719">
    <property type="entry name" value="Prot_kinase_dom"/>
</dbReference>
<dbReference type="PANTHER" id="PTHR44329">
    <property type="entry name" value="SERINE/THREONINE-PROTEIN KINASE TNNI3K-RELATED"/>
    <property type="match status" value="1"/>
</dbReference>
<evidence type="ECO:0000313" key="2">
    <source>
        <dbReference type="EMBL" id="CAG8565456.1"/>
    </source>
</evidence>
<dbReference type="Gene3D" id="1.10.510.10">
    <property type="entry name" value="Transferase(Phosphotransferase) domain 1"/>
    <property type="match status" value="1"/>
</dbReference>
<feature type="domain" description="Protein kinase" evidence="1">
    <location>
        <begin position="880"/>
        <end position="1147"/>
    </location>
</feature>
<reference evidence="2" key="1">
    <citation type="submission" date="2021-06" db="EMBL/GenBank/DDBJ databases">
        <authorList>
            <person name="Kallberg Y."/>
            <person name="Tangrot J."/>
            <person name="Rosling A."/>
        </authorList>
    </citation>
    <scope>NUCLEOTIDE SEQUENCE</scope>
    <source>
        <strain evidence="2">UK204</strain>
    </source>
</reference>
<dbReference type="Pfam" id="PF07714">
    <property type="entry name" value="PK_Tyr_Ser-Thr"/>
    <property type="match status" value="1"/>
</dbReference>
<protein>
    <submittedName>
        <fullName evidence="2">6852_t:CDS:1</fullName>
    </submittedName>
</protein>
<organism evidence="2 3">
    <name type="scientific">Funneliformis caledonium</name>
    <dbReference type="NCBI Taxonomy" id="1117310"/>
    <lineage>
        <taxon>Eukaryota</taxon>
        <taxon>Fungi</taxon>
        <taxon>Fungi incertae sedis</taxon>
        <taxon>Mucoromycota</taxon>
        <taxon>Glomeromycotina</taxon>
        <taxon>Glomeromycetes</taxon>
        <taxon>Glomerales</taxon>
        <taxon>Glomeraceae</taxon>
        <taxon>Funneliformis</taxon>
    </lineage>
</organism>
<dbReference type="InterPro" id="IPR011009">
    <property type="entry name" value="Kinase-like_dom_sf"/>
</dbReference>